<keyword evidence="2" id="KW-0396">Initiation factor</keyword>
<dbReference type="InterPro" id="IPR005225">
    <property type="entry name" value="Small_GTP-bd"/>
</dbReference>
<dbReference type="PROSITE" id="PS51722">
    <property type="entry name" value="G_TR_2"/>
    <property type="match status" value="1"/>
</dbReference>
<proteinExistence type="inferred from homology"/>
<dbReference type="PANTHER" id="PTHR43381:SF5">
    <property type="entry name" value="TR-TYPE G DOMAIN-CONTAINING PROTEIN"/>
    <property type="match status" value="1"/>
</dbReference>
<dbReference type="Pfam" id="PF00009">
    <property type="entry name" value="GTP_EFTU"/>
    <property type="match status" value="1"/>
</dbReference>
<dbReference type="PANTHER" id="PTHR43381">
    <property type="entry name" value="TRANSLATION INITIATION FACTOR IF-2-RELATED"/>
    <property type="match status" value="1"/>
</dbReference>
<evidence type="ECO:0000256" key="5">
    <source>
        <dbReference type="ARBA" id="ARBA00023134"/>
    </source>
</evidence>
<dbReference type="Gene3D" id="3.40.50.300">
    <property type="entry name" value="P-loop containing nucleotide triphosphate hydrolases"/>
    <property type="match status" value="1"/>
</dbReference>
<dbReference type="EMBL" id="BARS01028230">
    <property type="protein sequence ID" value="GAG06021.1"/>
    <property type="molecule type" value="Genomic_DNA"/>
</dbReference>
<sequence length="222" mass="24078">MLIRPKKTVISEPITVKDLSAALAIKSTEIIQKLIQQDVMATANQIISSEVAELVALEFDTELVVEHQSTLEEQIQADFEERQRTKPQKRAVVAAMLGHVDHGKTSLLDKIRSTHIAAGEAGGITQHIGASEVTWDNKKVTFLDTPGHEAFTAMRARGANMTDVVVLVIASDDGVMPQTIEAIAHSKAADVPIIVALNKIDLPGCDINRVYSQLAEQELTPA</sequence>
<evidence type="ECO:0000256" key="2">
    <source>
        <dbReference type="ARBA" id="ARBA00022540"/>
    </source>
</evidence>
<keyword evidence="3" id="KW-0547">Nucleotide-binding</keyword>
<dbReference type="InterPro" id="IPR000795">
    <property type="entry name" value="T_Tr_GTP-bd_dom"/>
</dbReference>
<protein>
    <recommendedName>
        <fullName evidence="6">Tr-type G domain-containing protein</fullName>
    </recommendedName>
</protein>
<dbReference type="InterPro" id="IPR015760">
    <property type="entry name" value="TIF_IF2"/>
</dbReference>
<evidence type="ECO:0000256" key="4">
    <source>
        <dbReference type="ARBA" id="ARBA00022917"/>
    </source>
</evidence>
<dbReference type="CDD" id="cd01887">
    <property type="entry name" value="IF2_eIF5B"/>
    <property type="match status" value="1"/>
</dbReference>
<dbReference type="InterPro" id="IPR006847">
    <property type="entry name" value="IF2_N"/>
</dbReference>
<evidence type="ECO:0000256" key="1">
    <source>
        <dbReference type="ARBA" id="ARBA00007733"/>
    </source>
</evidence>
<keyword evidence="5" id="KW-0342">GTP-binding</keyword>
<dbReference type="GO" id="GO:0003743">
    <property type="term" value="F:translation initiation factor activity"/>
    <property type="evidence" value="ECO:0007669"/>
    <property type="project" value="UniProtKB-KW"/>
</dbReference>
<evidence type="ECO:0000313" key="7">
    <source>
        <dbReference type="EMBL" id="GAG06021.1"/>
    </source>
</evidence>
<evidence type="ECO:0000256" key="3">
    <source>
        <dbReference type="ARBA" id="ARBA00022741"/>
    </source>
</evidence>
<dbReference type="SUPFAM" id="SSF52540">
    <property type="entry name" value="P-loop containing nucleoside triphosphate hydrolases"/>
    <property type="match status" value="1"/>
</dbReference>
<dbReference type="AlphaFoldDB" id="X0VZX4"/>
<feature type="domain" description="Tr-type G" evidence="6">
    <location>
        <begin position="89"/>
        <end position="222"/>
    </location>
</feature>
<dbReference type="InterPro" id="IPR027417">
    <property type="entry name" value="P-loop_NTPase"/>
</dbReference>
<gene>
    <name evidence="7" type="ORF">S01H1_44265</name>
</gene>
<name>X0VZX4_9ZZZZ</name>
<comment type="similarity">
    <text evidence="1">Belongs to the TRAFAC class translation factor GTPase superfamily. Classic translation factor GTPase family. IF-2 subfamily.</text>
</comment>
<dbReference type="GO" id="GO:0005829">
    <property type="term" value="C:cytosol"/>
    <property type="evidence" value="ECO:0007669"/>
    <property type="project" value="TreeGrafter"/>
</dbReference>
<keyword evidence="4" id="KW-0648">Protein biosynthesis</keyword>
<evidence type="ECO:0000259" key="6">
    <source>
        <dbReference type="PROSITE" id="PS51722"/>
    </source>
</evidence>
<dbReference type="GO" id="GO:0003924">
    <property type="term" value="F:GTPase activity"/>
    <property type="evidence" value="ECO:0007669"/>
    <property type="project" value="InterPro"/>
</dbReference>
<accession>X0VZX4</accession>
<dbReference type="NCBIfam" id="TIGR00231">
    <property type="entry name" value="small_GTP"/>
    <property type="match status" value="1"/>
</dbReference>
<dbReference type="GO" id="GO:0005525">
    <property type="term" value="F:GTP binding"/>
    <property type="evidence" value="ECO:0007669"/>
    <property type="project" value="UniProtKB-KW"/>
</dbReference>
<comment type="caution">
    <text evidence="7">The sequence shown here is derived from an EMBL/GenBank/DDBJ whole genome shotgun (WGS) entry which is preliminary data.</text>
</comment>
<dbReference type="Pfam" id="PF04760">
    <property type="entry name" value="IF2_N"/>
    <property type="match status" value="1"/>
</dbReference>
<dbReference type="FunFam" id="3.40.50.300:FF:000019">
    <property type="entry name" value="Translation initiation factor IF-2"/>
    <property type="match status" value="1"/>
</dbReference>
<feature type="non-terminal residue" evidence="7">
    <location>
        <position position="222"/>
    </location>
</feature>
<reference evidence="7" key="1">
    <citation type="journal article" date="2014" name="Front. Microbiol.">
        <title>High frequency of phylogenetically diverse reductive dehalogenase-homologous genes in deep subseafloor sedimentary metagenomes.</title>
        <authorList>
            <person name="Kawai M."/>
            <person name="Futagami T."/>
            <person name="Toyoda A."/>
            <person name="Takaki Y."/>
            <person name="Nishi S."/>
            <person name="Hori S."/>
            <person name="Arai W."/>
            <person name="Tsubouchi T."/>
            <person name="Morono Y."/>
            <person name="Uchiyama I."/>
            <person name="Ito T."/>
            <person name="Fujiyama A."/>
            <person name="Inagaki F."/>
            <person name="Takami H."/>
        </authorList>
    </citation>
    <scope>NUCLEOTIDE SEQUENCE</scope>
    <source>
        <strain evidence="7">Expedition CK06-06</strain>
    </source>
</reference>
<organism evidence="7">
    <name type="scientific">marine sediment metagenome</name>
    <dbReference type="NCBI Taxonomy" id="412755"/>
    <lineage>
        <taxon>unclassified sequences</taxon>
        <taxon>metagenomes</taxon>
        <taxon>ecological metagenomes</taxon>
    </lineage>
</organism>